<dbReference type="Gene3D" id="4.10.240.10">
    <property type="entry name" value="Zn(2)-C6 fungal-type DNA-binding domain"/>
    <property type="match status" value="1"/>
</dbReference>
<organism evidence="9 10">
    <name type="scientific">Talaromyces proteolyticus</name>
    <dbReference type="NCBI Taxonomy" id="1131652"/>
    <lineage>
        <taxon>Eukaryota</taxon>
        <taxon>Fungi</taxon>
        <taxon>Dikarya</taxon>
        <taxon>Ascomycota</taxon>
        <taxon>Pezizomycotina</taxon>
        <taxon>Eurotiomycetes</taxon>
        <taxon>Eurotiomycetidae</taxon>
        <taxon>Eurotiales</taxon>
        <taxon>Trichocomaceae</taxon>
        <taxon>Talaromyces</taxon>
        <taxon>Talaromyces sect. Bacilispori</taxon>
    </lineage>
</organism>
<gene>
    <name evidence="9" type="ORF">BGW36DRAFT_458415</name>
</gene>
<reference evidence="9" key="1">
    <citation type="submission" date="2021-12" db="EMBL/GenBank/DDBJ databases">
        <title>Convergent genome expansion in fungi linked to evolution of root-endophyte symbiosis.</title>
        <authorList>
            <consortium name="DOE Joint Genome Institute"/>
            <person name="Ke Y.-H."/>
            <person name="Bonito G."/>
            <person name="Liao H.-L."/>
            <person name="Looney B."/>
            <person name="Rojas-Flechas A."/>
            <person name="Nash J."/>
            <person name="Hameed K."/>
            <person name="Schadt C."/>
            <person name="Martin F."/>
            <person name="Crous P.W."/>
            <person name="Miettinen O."/>
            <person name="Magnuson J.K."/>
            <person name="Labbe J."/>
            <person name="Jacobson D."/>
            <person name="Doktycz M.J."/>
            <person name="Veneault-Fourrey C."/>
            <person name="Kuo A."/>
            <person name="Mondo S."/>
            <person name="Calhoun S."/>
            <person name="Riley R."/>
            <person name="Ohm R."/>
            <person name="LaButti K."/>
            <person name="Andreopoulos B."/>
            <person name="Pangilinan J."/>
            <person name="Nolan M."/>
            <person name="Tritt A."/>
            <person name="Clum A."/>
            <person name="Lipzen A."/>
            <person name="Daum C."/>
            <person name="Barry K."/>
            <person name="Grigoriev I.V."/>
            <person name="Vilgalys R."/>
        </authorList>
    </citation>
    <scope>NUCLEOTIDE SEQUENCE</scope>
    <source>
        <strain evidence="9">PMI_201</strain>
    </source>
</reference>
<keyword evidence="3" id="KW-0805">Transcription regulation</keyword>
<sequence length="654" mass="74406">MEGPDSSPGRATASCERCKQRKSRCDRKQPACQRCRKLSVSCEYPSRKKPGFPAGHRLQLEEKIKKLEEELRTLRNDGCGVRSEIQSSFPSFPTHGPDTADTDSWTTSAPIYADHRSEALPDGETPDATSERTRQIQEKQPPTDLVVSLSSLFFRHIHPWFPFLDIRRLCLEMGNIDEPSLLHYALFGVSLPYSFDSRLDRKSSDSFWKYCKRRIALEVLEEPSYSSLEALTILVLDLSGMTNGPQVWGALAIATKLVQQLQNVGGRVWRTSATDSSGELIAKVDSIYQQRLFWAIYSLDCYITITTGRSSDLTDDRIKHFVAAKPLVWQKHSTSMETLDKIVLSPVYVSCYQLELLDLSRRLHNVHIMYAALGDDEESLFPWLEQFRKCSTELAEWACTLPSCLHLQNLKDPRRQVVMGAVASITMLHAYYHALVIHAHGLLAFPAYEVFQSAPFEDTREESQSRCLHSISIIIEIVSGSAVKLGDKLGWPFTWSIWVAARYLLIQESRGGNLQREKLTIILDFLRQAGSYWQISSKYYRLLRLGTSELQTGMMPGQRRGQSILQFLTDVRISTSDLEDQFRVDPILQNGTLTQKHAVSIGEDEQEYSQVSRFQDLQGDSSNGNYLNLLYQASDNWFHVPLYASSAYQQHLSY</sequence>
<dbReference type="GO" id="GO:0005634">
    <property type="term" value="C:nucleus"/>
    <property type="evidence" value="ECO:0007669"/>
    <property type="project" value="UniProtKB-SubCell"/>
</dbReference>
<evidence type="ECO:0000256" key="7">
    <source>
        <dbReference type="SAM" id="MobiDB-lite"/>
    </source>
</evidence>
<dbReference type="SUPFAM" id="SSF57701">
    <property type="entry name" value="Zn2/Cys6 DNA-binding domain"/>
    <property type="match status" value="1"/>
</dbReference>
<feature type="region of interest" description="Disordered" evidence="7">
    <location>
        <begin position="116"/>
        <end position="140"/>
    </location>
</feature>
<proteinExistence type="predicted"/>
<evidence type="ECO:0000313" key="10">
    <source>
        <dbReference type="Proteomes" id="UP001201262"/>
    </source>
</evidence>
<dbReference type="CDD" id="cd12148">
    <property type="entry name" value="fungal_TF_MHR"/>
    <property type="match status" value="1"/>
</dbReference>
<dbReference type="GO" id="GO:0000981">
    <property type="term" value="F:DNA-binding transcription factor activity, RNA polymerase II-specific"/>
    <property type="evidence" value="ECO:0007669"/>
    <property type="project" value="InterPro"/>
</dbReference>
<feature type="domain" description="Zn(2)-C6 fungal-type" evidence="8">
    <location>
        <begin position="14"/>
        <end position="44"/>
    </location>
</feature>
<accession>A0AAD4KXV7</accession>
<comment type="subcellular location">
    <subcellularLocation>
        <location evidence="1">Nucleus</location>
    </subcellularLocation>
</comment>
<evidence type="ECO:0000259" key="8">
    <source>
        <dbReference type="PROSITE" id="PS50048"/>
    </source>
</evidence>
<evidence type="ECO:0000256" key="5">
    <source>
        <dbReference type="ARBA" id="ARBA00023163"/>
    </source>
</evidence>
<dbReference type="Pfam" id="PF04082">
    <property type="entry name" value="Fungal_trans"/>
    <property type="match status" value="1"/>
</dbReference>
<dbReference type="AlphaFoldDB" id="A0AAD4KXV7"/>
<dbReference type="SMART" id="SM00066">
    <property type="entry name" value="GAL4"/>
    <property type="match status" value="1"/>
</dbReference>
<evidence type="ECO:0000256" key="6">
    <source>
        <dbReference type="ARBA" id="ARBA00023242"/>
    </source>
</evidence>
<evidence type="ECO:0000313" key="9">
    <source>
        <dbReference type="EMBL" id="KAH8701537.1"/>
    </source>
</evidence>
<dbReference type="CDD" id="cd00067">
    <property type="entry name" value="GAL4"/>
    <property type="match status" value="1"/>
</dbReference>
<evidence type="ECO:0000256" key="3">
    <source>
        <dbReference type="ARBA" id="ARBA00023015"/>
    </source>
</evidence>
<protein>
    <recommendedName>
        <fullName evidence="8">Zn(2)-C6 fungal-type domain-containing protein</fullName>
    </recommendedName>
</protein>
<evidence type="ECO:0000256" key="4">
    <source>
        <dbReference type="ARBA" id="ARBA00023125"/>
    </source>
</evidence>
<keyword evidence="4" id="KW-0238">DNA-binding</keyword>
<keyword evidence="6" id="KW-0539">Nucleus</keyword>
<keyword evidence="10" id="KW-1185">Reference proteome</keyword>
<evidence type="ECO:0000256" key="2">
    <source>
        <dbReference type="ARBA" id="ARBA00022723"/>
    </source>
</evidence>
<keyword evidence="5" id="KW-0804">Transcription</keyword>
<dbReference type="PROSITE" id="PS00463">
    <property type="entry name" value="ZN2_CY6_FUNGAL_1"/>
    <property type="match status" value="1"/>
</dbReference>
<dbReference type="InterPro" id="IPR036864">
    <property type="entry name" value="Zn2-C6_fun-type_DNA-bd_sf"/>
</dbReference>
<evidence type="ECO:0000256" key="1">
    <source>
        <dbReference type="ARBA" id="ARBA00004123"/>
    </source>
</evidence>
<name>A0AAD4KXV7_9EURO</name>
<comment type="caution">
    <text evidence="9">The sequence shown here is derived from an EMBL/GenBank/DDBJ whole genome shotgun (WGS) entry which is preliminary data.</text>
</comment>
<dbReference type="RefSeq" id="XP_046074913.1">
    <property type="nucleotide sequence ID" value="XM_046222013.1"/>
</dbReference>
<dbReference type="InterPro" id="IPR001138">
    <property type="entry name" value="Zn2Cys6_DnaBD"/>
</dbReference>
<dbReference type="InterPro" id="IPR050815">
    <property type="entry name" value="TF_fung"/>
</dbReference>
<dbReference type="EMBL" id="JAJTJA010000003">
    <property type="protein sequence ID" value="KAH8701537.1"/>
    <property type="molecule type" value="Genomic_DNA"/>
</dbReference>
<dbReference type="PROSITE" id="PS50048">
    <property type="entry name" value="ZN2_CY6_FUNGAL_2"/>
    <property type="match status" value="1"/>
</dbReference>
<dbReference type="GeneID" id="70252300"/>
<dbReference type="Proteomes" id="UP001201262">
    <property type="component" value="Unassembled WGS sequence"/>
</dbReference>
<dbReference type="GO" id="GO:0006351">
    <property type="term" value="P:DNA-templated transcription"/>
    <property type="evidence" value="ECO:0007669"/>
    <property type="project" value="InterPro"/>
</dbReference>
<dbReference type="GO" id="GO:0008270">
    <property type="term" value="F:zinc ion binding"/>
    <property type="evidence" value="ECO:0007669"/>
    <property type="project" value="InterPro"/>
</dbReference>
<dbReference type="PANTHER" id="PTHR47338">
    <property type="entry name" value="ZN(II)2CYS6 TRANSCRIPTION FACTOR (EUROFUNG)-RELATED"/>
    <property type="match status" value="1"/>
</dbReference>
<dbReference type="GO" id="GO:0003677">
    <property type="term" value="F:DNA binding"/>
    <property type="evidence" value="ECO:0007669"/>
    <property type="project" value="UniProtKB-KW"/>
</dbReference>
<keyword evidence="2" id="KW-0479">Metal-binding</keyword>
<dbReference type="InterPro" id="IPR007219">
    <property type="entry name" value="XnlR_reg_dom"/>
</dbReference>
<dbReference type="Pfam" id="PF00172">
    <property type="entry name" value="Zn_clus"/>
    <property type="match status" value="1"/>
</dbReference>
<dbReference type="PANTHER" id="PTHR47338:SF20">
    <property type="entry name" value="ZN(II)2CYS6 TRANSCRIPTION FACTOR (EUROFUNG)"/>
    <property type="match status" value="1"/>
</dbReference>